<dbReference type="RefSeq" id="XP_068358000.1">
    <property type="nucleotide sequence ID" value="XM_068505652.1"/>
</dbReference>
<feature type="transmembrane region" description="Helical" evidence="1">
    <location>
        <begin position="597"/>
        <end position="621"/>
    </location>
</feature>
<reference evidence="3" key="1">
    <citation type="submission" date="2016-10" db="EMBL/GenBank/DDBJ databases">
        <authorList>
            <person name="Benchimol M."/>
            <person name="Almeida L.G."/>
            <person name="Vasconcelos A.T."/>
            <person name="Perreira-Neves A."/>
            <person name="Rosa I.A."/>
            <person name="Tasca T."/>
            <person name="Bogo M.R."/>
            <person name="de Souza W."/>
        </authorList>
    </citation>
    <scope>NUCLEOTIDE SEQUENCE [LARGE SCALE GENOMIC DNA]</scope>
    <source>
        <strain evidence="3">K</strain>
    </source>
</reference>
<feature type="domain" description="PAS" evidence="2">
    <location>
        <begin position="1170"/>
        <end position="1267"/>
    </location>
</feature>
<evidence type="ECO:0000256" key="1">
    <source>
        <dbReference type="SAM" id="Phobius"/>
    </source>
</evidence>
<dbReference type="CDD" id="cd00130">
    <property type="entry name" value="PAS"/>
    <property type="match status" value="1"/>
</dbReference>
<evidence type="ECO:0000313" key="3">
    <source>
        <dbReference type="EMBL" id="OHT04864.1"/>
    </source>
</evidence>
<name>A0A1J4K255_9EUKA</name>
<dbReference type="GeneID" id="94840356"/>
<organism evidence="3 4">
    <name type="scientific">Tritrichomonas foetus</name>
    <dbReference type="NCBI Taxonomy" id="1144522"/>
    <lineage>
        <taxon>Eukaryota</taxon>
        <taxon>Metamonada</taxon>
        <taxon>Parabasalia</taxon>
        <taxon>Tritrichomonadida</taxon>
        <taxon>Tritrichomonadidae</taxon>
        <taxon>Tritrichomonas</taxon>
    </lineage>
</organism>
<dbReference type="Proteomes" id="UP000179807">
    <property type="component" value="Unassembled WGS sequence"/>
</dbReference>
<dbReference type="InterPro" id="IPR000014">
    <property type="entry name" value="PAS"/>
</dbReference>
<evidence type="ECO:0000313" key="4">
    <source>
        <dbReference type="Proteomes" id="UP000179807"/>
    </source>
</evidence>
<evidence type="ECO:0000259" key="2">
    <source>
        <dbReference type="Pfam" id="PF13426"/>
    </source>
</evidence>
<dbReference type="Gene3D" id="3.30.450.20">
    <property type="entry name" value="PAS domain"/>
    <property type="match status" value="1"/>
</dbReference>
<protein>
    <recommendedName>
        <fullName evidence="2">PAS domain-containing protein</fullName>
    </recommendedName>
</protein>
<dbReference type="EMBL" id="MLAK01000779">
    <property type="protein sequence ID" value="OHT04864.1"/>
    <property type="molecule type" value="Genomic_DNA"/>
</dbReference>
<sequence length="1532" mass="175776">MRVQNLGISNSVTSLGLGSDDRSLDSSRKFPIFFSLILLIQSESQPPRIFRVFSTVWPVLQNIFLSLWPHVLHESTHYEEILTNVLFFATLGDDRTEIYSFVAVVILLSLITIVMLIIIVTIYFRKRVAIIPFLYMFNFFMHIVNPILIIPLGFLTGQLIVRVFYEPTPIFITLTVFCAIVLLSNIAISLCSYIFDASSLYLADSHFMTFDGIFQSSVMIIPSLVSLFSYVSTLFHPDFPYVVIAIHILYCIIFTIWLFWLPSGQPNVNPSFASFLSGMLISDIICVTSLHETWYRYIIALASILIMMFIMRFAFKERVKRILNPNLFNPDAEKPAPFDELNVKYSLFILRVALMHNHPIFTNGQLVENISKNARTDSERIALSRYICYFPDYQPIFIAQLAVLRRAHSLSLTNDFLLFQLRRLEVGFQKLAKIEEMNSICIESSSIALRLRSIWQQIELKNQNSLFETFDWLSNSIMMCHRKWEELITQYPHNAILAEEYSRFLIECKGDFSAAAEWHTMAMQIQEGNVFKYNQTTIHLLRAYPSYAKLILPKHKIMNIDDIDIQTKHEALGKFVDNADLHIEFQRATNGSYPISINVFLFISILSFLFIAVFWISFIIISFNRFDQFVDNMNIIHNTALLTQQVSTTGIASMFSIAEIFNIMPTLEEQIDVYGNDRIASNNTLMNMSGNFRKTIAHETELGMIYLNNLHNSILQQISKGNYLQVVLDEFFNNTLPSVYYLSKNETVTTSNNLQSALIGFFTRFTTISWRTDNNFVEETDVYTAANCGTQILDQIEIISSAFLKNDQYLFDLEFKQLFKVMIAIFVLYTVICIISPWIVFCLIKRNFSIICQKLSIFPKEVMDKGTQSIITKPSRENASDFVNVEPYFRYTSQLLMFISTFLGIILLSGLIEVQFRGDKIRNKFQTHSRLVHMTSMRACGSTEILYGIMSARIFPQLIPQVKPKYEQRLVQTIEKFVNTHEECGKLSYEDIGSNSDQIDKIRYSTKCPDWPDKTFHELLVCMGLDSAVSAYIEIAQTLQKRVHDEFLFKSERFINFMHFELNHLYYDMIMIPRLLIESAQAESSNFNTYLFLIGVISIIISFLQLLFNVTSFKHFIANFKLLLAFISRIPPQDLVNNNELLNLLLNIGQNKRDDLSDAALLVQDSSFPVVFIDRSATIEGVNNSFSILFGYESNYIVCQPISIIIEDESCLGFIELLKFGSHETVVKEMECKKENGTTTTFSISFIPIYDSSNLIHHIAMVFTDQTSIKMLQNRSRVMKESNENLIKAMYPPIIKQSLNGNFRMCAICMIKLHNIGTELLPARLLNQRQDIFNQFLEMLQIYSLLTPLTQKNGVFSVIGSGSNDPTELAIECLNFAFTVVDYFMTTASYGNFSAVVETNAEIKINWTDEDTRRIIVTGPLLKRANEILEISQAGKVCISEETYEFVMQHDLNFIPKTCNGKKMYIVEFNGQENEDILPENGNTPLFTGKEPQKNHSGITPAYSHSKITMKTLISGNSNLIDSPNQGKSPVT</sequence>
<feature type="transmembrane region" description="Helical" evidence="1">
    <location>
        <begin position="136"/>
        <end position="164"/>
    </location>
</feature>
<feature type="transmembrane region" description="Helical" evidence="1">
    <location>
        <begin position="207"/>
        <end position="233"/>
    </location>
</feature>
<feature type="transmembrane region" description="Helical" evidence="1">
    <location>
        <begin position="818"/>
        <end position="840"/>
    </location>
</feature>
<feature type="transmembrane region" description="Helical" evidence="1">
    <location>
        <begin position="297"/>
        <end position="315"/>
    </location>
</feature>
<dbReference type="SUPFAM" id="SSF55785">
    <property type="entry name" value="PYP-like sensor domain (PAS domain)"/>
    <property type="match status" value="1"/>
</dbReference>
<keyword evidence="1" id="KW-0812">Transmembrane</keyword>
<comment type="caution">
    <text evidence="3">The sequence shown here is derived from an EMBL/GenBank/DDBJ whole genome shotgun (WGS) entry which is preliminary data.</text>
</comment>
<feature type="transmembrane region" description="Helical" evidence="1">
    <location>
        <begin position="1090"/>
        <end position="1108"/>
    </location>
</feature>
<keyword evidence="1" id="KW-0472">Membrane</keyword>
<feature type="transmembrane region" description="Helical" evidence="1">
    <location>
        <begin position="98"/>
        <end position="124"/>
    </location>
</feature>
<feature type="transmembrane region" description="Helical" evidence="1">
    <location>
        <begin position="895"/>
        <end position="914"/>
    </location>
</feature>
<keyword evidence="1" id="KW-1133">Transmembrane helix</keyword>
<feature type="transmembrane region" description="Helical" evidence="1">
    <location>
        <begin position="170"/>
        <end position="195"/>
    </location>
</feature>
<keyword evidence="4" id="KW-1185">Reference proteome</keyword>
<dbReference type="NCBIfam" id="TIGR00229">
    <property type="entry name" value="sensory_box"/>
    <property type="match status" value="1"/>
</dbReference>
<feature type="transmembrane region" description="Helical" evidence="1">
    <location>
        <begin position="239"/>
        <end position="260"/>
    </location>
</feature>
<dbReference type="Pfam" id="PF13426">
    <property type="entry name" value="PAS_9"/>
    <property type="match status" value="1"/>
</dbReference>
<dbReference type="InterPro" id="IPR035965">
    <property type="entry name" value="PAS-like_dom_sf"/>
</dbReference>
<feature type="transmembrane region" description="Helical" evidence="1">
    <location>
        <begin position="641"/>
        <end position="661"/>
    </location>
</feature>
<dbReference type="VEuPathDB" id="TrichDB:TRFO_27592"/>
<gene>
    <name evidence="3" type="ORF">TRFO_27592</name>
</gene>
<proteinExistence type="predicted"/>
<dbReference type="OrthoDB" id="10643032at2759"/>
<accession>A0A1J4K255</accession>